<name>A0A0E9S5M0_ANGAN</name>
<protein>
    <submittedName>
        <fullName evidence="1">Uncharacterized protein</fullName>
    </submittedName>
</protein>
<dbReference type="EMBL" id="GBXM01072080">
    <property type="protein sequence ID" value="JAH36497.1"/>
    <property type="molecule type" value="Transcribed_RNA"/>
</dbReference>
<sequence>MLFSCFYKEFFTLSCHRIISISHNSTISSVMLASL</sequence>
<dbReference type="AlphaFoldDB" id="A0A0E9S5M0"/>
<reference evidence="1" key="1">
    <citation type="submission" date="2014-11" db="EMBL/GenBank/DDBJ databases">
        <authorList>
            <person name="Amaro Gonzalez C."/>
        </authorList>
    </citation>
    <scope>NUCLEOTIDE SEQUENCE</scope>
</reference>
<organism evidence="1">
    <name type="scientific">Anguilla anguilla</name>
    <name type="common">European freshwater eel</name>
    <name type="synonym">Muraena anguilla</name>
    <dbReference type="NCBI Taxonomy" id="7936"/>
    <lineage>
        <taxon>Eukaryota</taxon>
        <taxon>Metazoa</taxon>
        <taxon>Chordata</taxon>
        <taxon>Craniata</taxon>
        <taxon>Vertebrata</taxon>
        <taxon>Euteleostomi</taxon>
        <taxon>Actinopterygii</taxon>
        <taxon>Neopterygii</taxon>
        <taxon>Teleostei</taxon>
        <taxon>Anguilliformes</taxon>
        <taxon>Anguillidae</taxon>
        <taxon>Anguilla</taxon>
    </lineage>
</organism>
<reference evidence="1" key="2">
    <citation type="journal article" date="2015" name="Fish Shellfish Immunol.">
        <title>Early steps in the European eel (Anguilla anguilla)-Vibrio vulnificus interaction in the gills: Role of the RtxA13 toxin.</title>
        <authorList>
            <person name="Callol A."/>
            <person name="Pajuelo D."/>
            <person name="Ebbesson L."/>
            <person name="Teles M."/>
            <person name="MacKenzie S."/>
            <person name="Amaro C."/>
        </authorList>
    </citation>
    <scope>NUCLEOTIDE SEQUENCE</scope>
</reference>
<evidence type="ECO:0000313" key="1">
    <source>
        <dbReference type="EMBL" id="JAH36497.1"/>
    </source>
</evidence>
<accession>A0A0E9S5M0</accession>
<proteinExistence type="predicted"/>